<dbReference type="AlphaFoldDB" id="A0ABD3ERQ0"/>
<comment type="caution">
    <text evidence="7">The sequence shown here is derived from an EMBL/GenBank/DDBJ whole genome shotgun (WGS) entry which is preliminary data.</text>
</comment>
<dbReference type="Proteomes" id="UP001632038">
    <property type="component" value="Unassembled WGS sequence"/>
</dbReference>
<proteinExistence type="predicted"/>
<dbReference type="InterPro" id="IPR036093">
    <property type="entry name" value="NAC_dom_sf"/>
</dbReference>
<keyword evidence="8" id="KW-1185">Reference proteome</keyword>
<dbReference type="Pfam" id="PF02365">
    <property type="entry name" value="NAM"/>
    <property type="match status" value="1"/>
</dbReference>
<keyword evidence="3" id="KW-0804">Transcription</keyword>
<evidence type="ECO:0000313" key="8">
    <source>
        <dbReference type="Proteomes" id="UP001632038"/>
    </source>
</evidence>
<feature type="compositionally biased region" description="Low complexity" evidence="5">
    <location>
        <begin position="157"/>
        <end position="169"/>
    </location>
</feature>
<dbReference type="InterPro" id="IPR003441">
    <property type="entry name" value="NAC-dom"/>
</dbReference>
<reference evidence="8" key="1">
    <citation type="journal article" date="2024" name="IScience">
        <title>Strigolactones Initiate the Formation of Haustorium-like Structures in Castilleja.</title>
        <authorList>
            <person name="Buerger M."/>
            <person name="Peterson D."/>
            <person name="Chory J."/>
        </authorList>
    </citation>
    <scope>NUCLEOTIDE SEQUENCE [LARGE SCALE GENOMIC DNA]</scope>
</reference>
<dbReference type="PANTHER" id="PTHR31719">
    <property type="entry name" value="NAC TRANSCRIPTION FACTOR 56"/>
    <property type="match status" value="1"/>
</dbReference>
<evidence type="ECO:0000259" key="6">
    <source>
        <dbReference type="PROSITE" id="PS51005"/>
    </source>
</evidence>
<gene>
    <name evidence="7" type="ORF">CASFOL_000312</name>
</gene>
<feature type="region of interest" description="Disordered" evidence="5">
    <location>
        <begin position="156"/>
        <end position="187"/>
    </location>
</feature>
<dbReference type="GO" id="GO:0003677">
    <property type="term" value="F:DNA binding"/>
    <property type="evidence" value="ECO:0007669"/>
    <property type="project" value="UniProtKB-KW"/>
</dbReference>
<organism evidence="7 8">
    <name type="scientific">Castilleja foliolosa</name>
    <dbReference type="NCBI Taxonomy" id="1961234"/>
    <lineage>
        <taxon>Eukaryota</taxon>
        <taxon>Viridiplantae</taxon>
        <taxon>Streptophyta</taxon>
        <taxon>Embryophyta</taxon>
        <taxon>Tracheophyta</taxon>
        <taxon>Spermatophyta</taxon>
        <taxon>Magnoliopsida</taxon>
        <taxon>eudicotyledons</taxon>
        <taxon>Gunneridae</taxon>
        <taxon>Pentapetalae</taxon>
        <taxon>asterids</taxon>
        <taxon>lamiids</taxon>
        <taxon>Lamiales</taxon>
        <taxon>Orobanchaceae</taxon>
        <taxon>Pedicularideae</taxon>
        <taxon>Castillejinae</taxon>
        <taxon>Castilleja</taxon>
    </lineage>
</organism>
<evidence type="ECO:0000256" key="1">
    <source>
        <dbReference type="ARBA" id="ARBA00023015"/>
    </source>
</evidence>
<dbReference type="EMBL" id="JAVIJP010000001">
    <property type="protein sequence ID" value="KAL3655916.1"/>
    <property type="molecule type" value="Genomic_DNA"/>
</dbReference>
<evidence type="ECO:0000256" key="2">
    <source>
        <dbReference type="ARBA" id="ARBA00023125"/>
    </source>
</evidence>
<dbReference type="SUPFAM" id="SSF101941">
    <property type="entry name" value="NAC domain"/>
    <property type="match status" value="1"/>
</dbReference>
<evidence type="ECO:0000256" key="4">
    <source>
        <dbReference type="ARBA" id="ARBA00023242"/>
    </source>
</evidence>
<evidence type="ECO:0000256" key="3">
    <source>
        <dbReference type="ARBA" id="ARBA00023163"/>
    </source>
</evidence>
<sequence>MEKHNPMMRLPPGFRFHPTDEELVVQYLKRKVLCCPLPASVIPEFNVYTSNPWDLPGGRGQERYFFSTRQVKYPNRSNRAAGSGYWKSTGSDKQITLVFYRGNKPPKGARTDWVMHEYRLTNLPQENWVLCRIFLKTRGEKIKRSRPVPVLHDVDKAGAISSSDASSGITTMDDHDDDDREQSSSDF</sequence>
<dbReference type="Gene3D" id="2.170.150.80">
    <property type="entry name" value="NAC domain"/>
    <property type="match status" value="1"/>
</dbReference>
<dbReference type="PROSITE" id="PS51005">
    <property type="entry name" value="NAC"/>
    <property type="match status" value="1"/>
</dbReference>
<evidence type="ECO:0000313" key="7">
    <source>
        <dbReference type="EMBL" id="KAL3655916.1"/>
    </source>
</evidence>
<evidence type="ECO:0000256" key="5">
    <source>
        <dbReference type="SAM" id="MobiDB-lite"/>
    </source>
</evidence>
<keyword evidence="1" id="KW-0805">Transcription regulation</keyword>
<keyword evidence="4" id="KW-0539">Nucleus</keyword>
<keyword evidence="2" id="KW-0238">DNA-binding</keyword>
<protein>
    <recommendedName>
        <fullName evidence="6">NAC domain-containing protein</fullName>
    </recommendedName>
</protein>
<name>A0ABD3ERQ0_9LAMI</name>
<dbReference type="PANTHER" id="PTHR31719:SF130">
    <property type="entry name" value="NAC DOMAIN-CONTAINING PROTEIN 18"/>
    <property type="match status" value="1"/>
</dbReference>
<accession>A0ABD3ERQ0</accession>
<feature type="domain" description="NAC" evidence="6">
    <location>
        <begin position="10"/>
        <end position="136"/>
    </location>
</feature>